<sequence>MNTNNFEQLIDRKYTNSIKWDLYPEDVLPLWVADMDFEAPQPIVAALQQRIDHHVFGYEGPDEELLKAICDWVGRRHHWTVTPDQIMLMTGVVSGMNWVTNAFKKEGKKLLIQPPVYPPFFQVAKNTDTDLVEAPLICAEDGYQIDFDEFEKQAAAGVGVFILCNPHNPVGRVYTRAELERMGEICLRYGITICADEIHCDLVYPGHEHISIASLSDDLAANTITLMAASKTFNIPGLNFSFAVISNEESRKQMKKAASGMTGHAEILANAAAKAAFTECDAWLEKLLVYLEGNRDYLLDFIRAELPEIKCFQPQGTYLAWLDCRSLKLEPDAYHFFLEKAKVALNDGKTFGKQGNNFVRLNFGCPRATLQEALERMAAALH</sequence>
<dbReference type="InterPro" id="IPR004839">
    <property type="entry name" value="Aminotransferase_I/II_large"/>
</dbReference>
<protein>
    <recommendedName>
        <fullName evidence="2">cysteine-S-conjugate beta-lyase</fullName>
        <ecNumber evidence="2">4.4.1.13</ecNumber>
    </recommendedName>
</protein>
<dbReference type="EMBL" id="QUMS01000001">
    <property type="protein sequence ID" value="REG11263.1"/>
    <property type="molecule type" value="Genomic_DNA"/>
</dbReference>
<proteinExistence type="inferred from homology"/>
<evidence type="ECO:0000259" key="6">
    <source>
        <dbReference type="Pfam" id="PF00155"/>
    </source>
</evidence>
<evidence type="ECO:0000313" key="7">
    <source>
        <dbReference type="EMBL" id="REG11263.1"/>
    </source>
</evidence>
<keyword evidence="8" id="KW-1185">Reference proteome</keyword>
<dbReference type="Pfam" id="PF00155">
    <property type="entry name" value="Aminotran_1_2"/>
    <property type="match status" value="1"/>
</dbReference>
<dbReference type="Gene3D" id="3.90.1150.10">
    <property type="entry name" value="Aspartate Aminotransferase, domain 1"/>
    <property type="match status" value="1"/>
</dbReference>
<dbReference type="EC" id="4.4.1.13" evidence="2"/>
<organism evidence="7 8">
    <name type="scientific">Pelolinea submarina</name>
    <dbReference type="NCBI Taxonomy" id="913107"/>
    <lineage>
        <taxon>Bacteria</taxon>
        <taxon>Bacillati</taxon>
        <taxon>Chloroflexota</taxon>
        <taxon>Anaerolineae</taxon>
        <taxon>Anaerolineales</taxon>
        <taxon>Anaerolineaceae</taxon>
        <taxon>Pelolinea</taxon>
    </lineage>
</organism>
<evidence type="ECO:0000256" key="2">
    <source>
        <dbReference type="ARBA" id="ARBA00012224"/>
    </source>
</evidence>
<evidence type="ECO:0000256" key="4">
    <source>
        <dbReference type="ARBA" id="ARBA00023239"/>
    </source>
</evidence>
<dbReference type="InterPro" id="IPR015424">
    <property type="entry name" value="PyrdxlP-dep_Trfase"/>
</dbReference>
<dbReference type="GO" id="GO:0047804">
    <property type="term" value="F:cysteine-S-conjugate beta-lyase activity"/>
    <property type="evidence" value="ECO:0007669"/>
    <property type="project" value="UniProtKB-EC"/>
</dbReference>
<keyword evidence="4 7" id="KW-0456">Lyase</keyword>
<dbReference type="RefSeq" id="WP_116224401.1">
    <property type="nucleotide sequence ID" value="NZ_AP018437.1"/>
</dbReference>
<dbReference type="AlphaFoldDB" id="A0A3E0AHV5"/>
<comment type="cofactor">
    <cofactor evidence="1">
        <name>pyridoxal 5'-phosphate</name>
        <dbReference type="ChEBI" id="CHEBI:597326"/>
    </cofactor>
</comment>
<feature type="domain" description="Aminotransferase class I/classII large" evidence="6">
    <location>
        <begin position="26"/>
        <end position="376"/>
    </location>
</feature>
<dbReference type="InterPro" id="IPR015421">
    <property type="entry name" value="PyrdxlP-dep_Trfase_major"/>
</dbReference>
<comment type="caution">
    <text evidence="7">The sequence shown here is derived from an EMBL/GenBank/DDBJ whole genome shotgun (WGS) entry which is preliminary data.</text>
</comment>
<evidence type="ECO:0000256" key="1">
    <source>
        <dbReference type="ARBA" id="ARBA00001933"/>
    </source>
</evidence>
<name>A0A3E0AHV5_9CHLR</name>
<evidence type="ECO:0000256" key="3">
    <source>
        <dbReference type="ARBA" id="ARBA00022898"/>
    </source>
</evidence>
<dbReference type="InterPro" id="IPR015422">
    <property type="entry name" value="PyrdxlP-dep_Trfase_small"/>
</dbReference>
<dbReference type="GO" id="GO:0030170">
    <property type="term" value="F:pyridoxal phosphate binding"/>
    <property type="evidence" value="ECO:0007669"/>
    <property type="project" value="InterPro"/>
</dbReference>
<dbReference type="Proteomes" id="UP000256388">
    <property type="component" value="Unassembled WGS sequence"/>
</dbReference>
<dbReference type="OrthoDB" id="9802872at2"/>
<dbReference type="NCBIfam" id="TIGR04350">
    <property type="entry name" value="C_S_lyase_PatB"/>
    <property type="match status" value="1"/>
</dbReference>
<dbReference type="CDD" id="cd00609">
    <property type="entry name" value="AAT_like"/>
    <property type="match status" value="1"/>
</dbReference>
<dbReference type="InterPro" id="IPR027619">
    <property type="entry name" value="C-S_lyase_PatB-like"/>
</dbReference>
<dbReference type="PANTHER" id="PTHR43525:SF1">
    <property type="entry name" value="PROTEIN MALY"/>
    <property type="match status" value="1"/>
</dbReference>
<evidence type="ECO:0000256" key="5">
    <source>
        <dbReference type="ARBA" id="ARBA00037974"/>
    </source>
</evidence>
<keyword evidence="3" id="KW-0663">Pyridoxal phosphate</keyword>
<dbReference type="SUPFAM" id="SSF53383">
    <property type="entry name" value="PLP-dependent transferases"/>
    <property type="match status" value="1"/>
</dbReference>
<dbReference type="InterPro" id="IPR051798">
    <property type="entry name" value="Class-II_PLP-Dep_Aminotrans"/>
</dbReference>
<comment type="similarity">
    <text evidence="5">Belongs to the class-II pyridoxal-phosphate-dependent aminotransferase family. MalY/PatB cystathionine beta-lyase subfamily.</text>
</comment>
<evidence type="ECO:0000313" key="8">
    <source>
        <dbReference type="Proteomes" id="UP000256388"/>
    </source>
</evidence>
<accession>A0A3E0AHV5</accession>
<dbReference type="Gene3D" id="3.40.640.10">
    <property type="entry name" value="Type I PLP-dependent aspartate aminotransferase-like (Major domain)"/>
    <property type="match status" value="1"/>
</dbReference>
<reference evidence="7 8" key="1">
    <citation type="submission" date="2018-08" db="EMBL/GenBank/DDBJ databases">
        <title>Genomic Encyclopedia of Type Strains, Phase IV (KMG-IV): sequencing the most valuable type-strain genomes for metagenomic binning, comparative biology and taxonomic classification.</title>
        <authorList>
            <person name="Goeker M."/>
        </authorList>
    </citation>
    <scope>NUCLEOTIDE SEQUENCE [LARGE SCALE GENOMIC DNA]</scope>
    <source>
        <strain evidence="7 8">DSM 23923</strain>
    </source>
</reference>
<gene>
    <name evidence="7" type="ORF">DFR64_1141</name>
</gene>
<dbReference type="PANTHER" id="PTHR43525">
    <property type="entry name" value="PROTEIN MALY"/>
    <property type="match status" value="1"/>
</dbReference>